<keyword evidence="3" id="KW-0805">Transcription regulation</keyword>
<dbReference type="InterPro" id="IPR052360">
    <property type="entry name" value="Transcr_Regulatory_Proteins"/>
</dbReference>
<evidence type="ECO:0000313" key="8">
    <source>
        <dbReference type="Proteomes" id="UP000616885"/>
    </source>
</evidence>
<dbReference type="EMBL" id="JADCTT010000010">
    <property type="protein sequence ID" value="KAF9747405.1"/>
    <property type="molecule type" value="Genomic_DNA"/>
</dbReference>
<accession>A0A8H7KFE1</accession>
<dbReference type="PANTHER" id="PTHR36206">
    <property type="entry name" value="ASPERCRYPTIN BIOSYNTHESIS CLUSTER-SPECIFIC TRANSCRIPTION REGULATOR ATNN-RELATED"/>
    <property type="match status" value="1"/>
</dbReference>
<keyword evidence="6" id="KW-0539">Nucleus</keyword>
<name>A0A8H7KFE1_BIOOC</name>
<evidence type="ECO:0000313" key="7">
    <source>
        <dbReference type="EMBL" id="KAF9747405.1"/>
    </source>
</evidence>
<evidence type="ECO:0000256" key="5">
    <source>
        <dbReference type="ARBA" id="ARBA00023163"/>
    </source>
</evidence>
<keyword evidence="5" id="KW-0804">Transcription</keyword>
<evidence type="ECO:0000256" key="1">
    <source>
        <dbReference type="ARBA" id="ARBA00022723"/>
    </source>
</evidence>
<sequence>MTNLDAFLRRFALWEAKMGDFERTHSSDSELTTRLSLRLYHITFRTVLRGTSFGPETRFDSLLGYFEYAVRLVMCLRRKLATTNVIGLSLEPGVIVPLWIVCQRCRHPSLRRAALKLLGEANRVEGVWPSDGAAAVMKAVAALEEKSLGPIDAEPFAPPDSGASFLPDVPWIIWSKPQFDMPTTLSWANVPVIPETMRVRDILGSKRVADRQVDLRLLMSSGNSAEPYGMPVELTVSY</sequence>
<evidence type="ECO:0000256" key="6">
    <source>
        <dbReference type="ARBA" id="ARBA00023242"/>
    </source>
</evidence>
<keyword evidence="2" id="KW-0862">Zinc</keyword>
<dbReference type="AlphaFoldDB" id="A0A8H7KFE1"/>
<organism evidence="7 8">
    <name type="scientific">Bionectria ochroleuca</name>
    <name type="common">Gliocladium roseum</name>
    <dbReference type="NCBI Taxonomy" id="29856"/>
    <lineage>
        <taxon>Eukaryota</taxon>
        <taxon>Fungi</taxon>
        <taxon>Dikarya</taxon>
        <taxon>Ascomycota</taxon>
        <taxon>Pezizomycotina</taxon>
        <taxon>Sordariomycetes</taxon>
        <taxon>Hypocreomycetidae</taxon>
        <taxon>Hypocreales</taxon>
        <taxon>Bionectriaceae</taxon>
        <taxon>Clonostachys</taxon>
    </lineage>
</organism>
<evidence type="ECO:0000256" key="4">
    <source>
        <dbReference type="ARBA" id="ARBA00023125"/>
    </source>
</evidence>
<dbReference type="GO" id="GO:0003677">
    <property type="term" value="F:DNA binding"/>
    <property type="evidence" value="ECO:0007669"/>
    <property type="project" value="UniProtKB-KW"/>
</dbReference>
<comment type="caution">
    <text evidence="7">The sequence shown here is derived from an EMBL/GenBank/DDBJ whole genome shotgun (WGS) entry which is preliminary data.</text>
</comment>
<evidence type="ECO:0000256" key="3">
    <source>
        <dbReference type="ARBA" id="ARBA00023015"/>
    </source>
</evidence>
<dbReference type="PANTHER" id="PTHR36206:SF12">
    <property type="entry name" value="ASPERCRYPTIN BIOSYNTHESIS CLUSTER-SPECIFIC TRANSCRIPTION REGULATOR ATNN-RELATED"/>
    <property type="match status" value="1"/>
</dbReference>
<dbReference type="GO" id="GO:0046872">
    <property type="term" value="F:metal ion binding"/>
    <property type="evidence" value="ECO:0007669"/>
    <property type="project" value="UniProtKB-KW"/>
</dbReference>
<evidence type="ECO:0000256" key="2">
    <source>
        <dbReference type="ARBA" id="ARBA00022833"/>
    </source>
</evidence>
<reference evidence="7" key="1">
    <citation type="submission" date="2020-10" db="EMBL/GenBank/DDBJ databases">
        <title>High-Quality Genome Resource of Clonostachys rosea strain S41 by Oxford Nanopore Long-Read Sequencing.</title>
        <authorList>
            <person name="Wang H."/>
        </authorList>
    </citation>
    <scope>NUCLEOTIDE SEQUENCE</scope>
    <source>
        <strain evidence="7">S41</strain>
    </source>
</reference>
<keyword evidence="1" id="KW-0479">Metal-binding</keyword>
<gene>
    <name evidence="7" type="ORF">IM811_002739</name>
</gene>
<dbReference type="Proteomes" id="UP000616885">
    <property type="component" value="Unassembled WGS sequence"/>
</dbReference>
<protein>
    <submittedName>
        <fullName evidence="7">Uncharacterized protein</fullName>
    </submittedName>
</protein>
<proteinExistence type="predicted"/>
<keyword evidence="4" id="KW-0238">DNA-binding</keyword>